<dbReference type="EnsemblPlants" id="KQK94053">
    <property type="protein sequence ID" value="KQK94053"/>
    <property type="gene ID" value="SETIT_026899mg"/>
</dbReference>
<dbReference type="PANTHER" id="PTHR33286:SF53">
    <property type="entry name" value="BIFUNCTIONAL INHIBITOR_PLANT LIPID TRANSFER PROTEIN_SEED STORAGE HELICAL DOMAIN-CONTAINING PROTEIN"/>
    <property type="match status" value="1"/>
</dbReference>
<keyword evidence="4" id="KW-1185">Reference proteome</keyword>
<feature type="chain" id="PRO_5010127982" description="Bifunctional inhibitor/plant lipid transfer protein/seed storage helical domain-containing protein" evidence="1">
    <location>
        <begin position="25"/>
        <end position="187"/>
    </location>
</feature>
<proteinExistence type="predicted"/>
<reference evidence="3" key="3">
    <citation type="submission" date="2018-08" db="UniProtKB">
        <authorList>
            <consortium name="EnsemblPlants"/>
        </authorList>
    </citation>
    <scope>IDENTIFICATION</scope>
    <source>
        <strain evidence="3">Yugu1</strain>
    </source>
</reference>
<dbReference type="FunCoup" id="K3ZJZ4">
    <property type="interactions" value="408"/>
</dbReference>
<feature type="signal peptide" evidence="1">
    <location>
        <begin position="1"/>
        <end position="24"/>
    </location>
</feature>
<evidence type="ECO:0000313" key="4">
    <source>
        <dbReference type="Proteomes" id="UP000004995"/>
    </source>
</evidence>
<dbReference type="PANTHER" id="PTHR33286">
    <property type="entry name" value="BIFUNCTIONAL INHIBITOR/LIPID-TRANSFER PROTEIN/SEED STORAGE 2S ALBUMIN SUPERFAMILY PROTEIN"/>
    <property type="match status" value="1"/>
</dbReference>
<dbReference type="AlphaFoldDB" id="K3ZJZ4"/>
<sequence>MLPSGKVAVLLLVVCMVSPEQVTSKKPICTKVQQEKILEKCGFFIQPGHPTHLVSRDSQCCAAVRGVRDMECFTLLLTEKEKTKYSVEKIRALRGLCESDPPPSHKVTGTCTNEQKESVLHDCEKFIKHGNERRRPIPVMGQPCCNAVNKVAKKGTKIDMQCIVDLLTDEEKQRHDASKIMNLPNHC</sequence>
<dbReference type="OMA" id="IDMQCIV"/>
<reference evidence="2" key="2">
    <citation type="submission" date="2015-07" db="EMBL/GenBank/DDBJ databases">
        <authorList>
            <person name="Noorani M."/>
        </authorList>
    </citation>
    <scope>NUCLEOTIDE SEQUENCE</scope>
    <source>
        <strain evidence="2">Yugu1</strain>
    </source>
</reference>
<evidence type="ECO:0000313" key="3">
    <source>
        <dbReference type="EnsemblPlants" id="KQK94053"/>
    </source>
</evidence>
<gene>
    <name evidence="2" type="ORF">SETIT_8G076100v2</name>
</gene>
<evidence type="ECO:0000256" key="1">
    <source>
        <dbReference type="SAM" id="SignalP"/>
    </source>
</evidence>
<dbReference type="eggNOG" id="ENOG502R4JB">
    <property type="taxonomic scope" value="Eukaryota"/>
</dbReference>
<dbReference type="InterPro" id="IPR036312">
    <property type="entry name" value="Bifun_inhib/LTP/seed_sf"/>
</dbReference>
<protein>
    <recommendedName>
        <fullName evidence="5">Bifunctional inhibitor/plant lipid transfer protein/seed storage helical domain-containing protein</fullName>
    </recommendedName>
</protein>
<dbReference type="SUPFAM" id="SSF47699">
    <property type="entry name" value="Bifunctional inhibitor/lipid-transfer protein/seed storage 2S albumin"/>
    <property type="match status" value="1"/>
</dbReference>
<name>K3ZJZ4_SETIT</name>
<dbReference type="EMBL" id="CM003535">
    <property type="protein sequence ID" value="RCV37591.1"/>
    <property type="molecule type" value="Genomic_DNA"/>
</dbReference>
<dbReference type="HOGENOM" id="CLU_1680506_0_0_1"/>
<accession>K3ZJZ4</accession>
<dbReference type="Gramene" id="KQK94053">
    <property type="protein sequence ID" value="KQK94053"/>
    <property type="gene ID" value="SETIT_026899mg"/>
</dbReference>
<organism evidence="3 4">
    <name type="scientific">Setaria italica</name>
    <name type="common">Foxtail millet</name>
    <name type="synonym">Panicum italicum</name>
    <dbReference type="NCBI Taxonomy" id="4555"/>
    <lineage>
        <taxon>Eukaryota</taxon>
        <taxon>Viridiplantae</taxon>
        <taxon>Streptophyta</taxon>
        <taxon>Embryophyta</taxon>
        <taxon>Tracheophyta</taxon>
        <taxon>Spermatophyta</taxon>
        <taxon>Magnoliopsida</taxon>
        <taxon>Liliopsida</taxon>
        <taxon>Poales</taxon>
        <taxon>Poaceae</taxon>
        <taxon>PACMAD clade</taxon>
        <taxon>Panicoideae</taxon>
        <taxon>Panicodae</taxon>
        <taxon>Paniceae</taxon>
        <taxon>Cenchrinae</taxon>
        <taxon>Setaria</taxon>
    </lineage>
</organism>
<reference evidence="2 4" key="1">
    <citation type="journal article" date="2012" name="Nat. Biotechnol.">
        <title>Reference genome sequence of the model plant Setaria.</title>
        <authorList>
            <person name="Bennetzen J.L."/>
            <person name="Schmutz J."/>
            <person name="Wang H."/>
            <person name="Percifield R."/>
            <person name="Hawkins J."/>
            <person name="Pontaroli A.C."/>
            <person name="Estep M."/>
            <person name="Feng L."/>
            <person name="Vaughn J.N."/>
            <person name="Grimwood J."/>
            <person name="Jenkins J."/>
            <person name="Barry K."/>
            <person name="Lindquist E."/>
            <person name="Hellsten U."/>
            <person name="Deshpande S."/>
            <person name="Wang X."/>
            <person name="Wu X."/>
            <person name="Mitros T."/>
            <person name="Triplett J."/>
            <person name="Yang X."/>
            <person name="Ye C.Y."/>
            <person name="Mauro-Herrera M."/>
            <person name="Wang L."/>
            <person name="Li P."/>
            <person name="Sharma M."/>
            <person name="Sharma R."/>
            <person name="Ronald P.C."/>
            <person name="Panaud O."/>
            <person name="Kellogg E.A."/>
            <person name="Brutnell T.P."/>
            <person name="Doust A.N."/>
            <person name="Tuskan G.A."/>
            <person name="Rokhsar D."/>
            <person name="Devos K.M."/>
        </authorList>
    </citation>
    <scope>NUCLEOTIDE SEQUENCE [LARGE SCALE GENOMIC DNA]</scope>
    <source>
        <strain evidence="4">cv. Yugu1</strain>
        <strain evidence="2">Yugu1</strain>
    </source>
</reference>
<keyword evidence="1" id="KW-0732">Signal</keyword>
<dbReference type="OrthoDB" id="610502at2759"/>
<dbReference type="Proteomes" id="UP000004995">
    <property type="component" value="Unassembled WGS sequence"/>
</dbReference>
<evidence type="ECO:0000313" key="2">
    <source>
        <dbReference type="EMBL" id="RCV37591.1"/>
    </source>
</evidence>
<dbReference type="EMBL" id="AGNK02004749">
    <property type="status" value="NOT_ANNOTATED_CDS"/>
    <property type="molecule type" value="Genomic_DNA"/>
</dbReference>
<evidence type="ECO:0008006" key="5">
    <source>
        <dbReference type="Google" id="ProtNLM"/>
    </source>
</evidence>